<evidence type="ECO:0000313" key="11">
    <source>
        <dbReference type="EMBL" id="APZ95189.1"/>
    </source>
</evidence>
<evidence type="ECO:0000256" key="1">
    <source>
        <dbReference type="ARBA" id="ARBA00001927"/>
    </source>
</evidence>
<evidence type="ECO:0000256" key="9">
    <source>
        <dbReference type="RuleBase" id="RU365098"/>
    </source>
</evidence>
<keyword evidence="3 9" id="KW-0813">Transport</keyword>
<dbReference type="PROSITE" id="PS00198">
    <property type="entry name" value="4FE4S_FER_1"/>
    <property type="match status" value="1"/>
</dbReference>
<reference evidence="11 12" key="1">
    <citation type="journal article" date="2016" name="Front. Microbiol.">
        <title>Fuerstia marisgermanicae gen. nov., sp. nov., an Unusual Member of the Phylum Planctomycetes from the German Wadden Sea.</title>
        <authorList>
            <person name="Kohn T."/>
            <person name="Heuer A."/>
            <person name="Jogler M."/>
            <person name="Vollmers J."/>
            <person name="Boedeker C."/>
            <person name="Bunk B."/>
            <person name="Rast P."/>
            <person name="Borchert D."/>
            <person name="Glockner I."/>
            <person name="Freese H.M."/>
            <person name="Klenk H.P."/>
            <person name="Overmann J."/>
            <person name="Kaster A.K."/>
            <person name="Rohde M."/>
            <person name="Wiegand S."/>
            <person name="Jogler C."/>
        </authorList>
    </citation>
    <scope>NUCLEOTIDE SEQUENCE [LARGE SCALE GENOMIC DNA]</scope>
    <source>
        <strain evidence="11 12">NH11</strain>
    </source>
</reference>
<accession>A0A1P8WMA7</accession>
<evidence type="ECO:0000256" key="5">
    <source>
        <dbReference type="ARBA" id="ARBA00022723"/>
    </source>
</evidence>
<dbReference type="InterPro" id="IPR017900">
    <property type="entry name" value="4Fe4S_Fe_S_CS"/>
</dbReference>
<evidence type="ECO:0000256" key="8">
    <source>
        <dbReference type="ARBA" id="ARBA00023014"/>
    </source>
</evidence>
<evidence type="ECO:0000256" key="3">
    <source>
        <dbReference type="ARBA" id="ARBA00022448"/>
    </source>
</evidence>
<dbReference type="GO" id="GO:0046872">
    <property type="term" value="F:metal ion binding"/>
    <property type="evidence" value="ECO:0007669"/>
    <property type="project" value="UniProtKB-UniRule"/>
</dbReference>
<feature type="domain" description="4Fe-4S ferredoxin-type" evidence="10">
    <location>
        <begin position="31"/>
        <end position="60"/>
    </location>
</feature>
<dbReference type="InterPro" id="IPR000813">
    <property type="entry name" value="7Fe_ferredoxin"/>
</dbReference>
<evidence type="ECO:0000256" key="4">
    <source>
        <dbReference type="ARBA" id="ARBA00022485"/>
    </source>
</evidence>
<dbReference type="OrthoDB" id="9798098at2"/>
<dbReference type="GO" id="GO:0009055">
    <property type="term" value="F:electron transfer activity"/>
    <property type="evidence" value="ECO:0007669"/>
    <property type="project" value="UniProtKB-UniRule"/>
</dbReference>
<dbReference type="PRINTS" id="PR00354">
    <property type="entry name" value="7FE8SFRDOXIN"/>
</dbReference>
<dbReference type="PANTHER" id="PTHR42859:SF2">
    <property type="entry name" value="FERREDOXIN"/>
    <property type="match status" value="1"/>
</dbReference>
<evidence type="ECO:0000256" key="7">
    <source>
        <dbReference type="ARBA" id="ARBA00023004"/>
    </source>
</evidence>
<comment type="cofactor">
    <cofactor evidence="1">
        <name>[3Fe-4S] cluster</name>
        <dbReference type="ChEBI" id="CHEBI:21137"/>
    </cofactor>
</comment>
<dbReference type="AlphaFoldDB" id="A0A1P8WMA7"/>
<dbReference type="KEGG" id="fmr:Fuma_04844"/>
<dbReference type="PROSITE" id="PS51379">
    <property type="entry name" value="4FE4S_FER_2"/>
    <property type="match status" value="1"/>
</dbReference>
<keyword evidence="8 9" id="KW-0411">Iron-sulfur</keyword>
<gene>
    <name evidence="11" type="ORF">Fuma_04844</name>
</gene>
<comment type="function">
    <text evidence="9">Ferredoxins are iron-sulfur proteins that transfer electrons in a wide variety of metabolic reactions.</text>
</comment>
<dbReference type="STRING" id="1891926.Fuma_04844"/>
<dbReference type="SUPFAM" id="SSF54862">
    <property type="entry name" value="4Fe-4S ferredoxins"/>
    <property type="match status" value="1"/>
</dbReference>
<organism evidence="11 12">
    <name type="scientific">Fuerstiella marisgermanici</name>
    <dbReference type="NCBI Taxonomy" id="1891926"/>
    <lineage>
        <taxon>Bacteria</taxon>
        <taxon>Pseudomonadati</taxon>
        <taxon>Planctomycetota</taxon>
        <taxon>Planctomycetia</taxon>
        <taxon>Planctomycetales</taxon>
        <taxon>Planctomycetaceae</taxon>
        <taxon>Fuerstiella</taxon>
    </lineage>
</organism>
<evidence type="ECO:0000256" key="6">
    <source>
        <dbReference type="ARBA" id="ARBA00022982"/>
    </source>
</evidence>
<dbReference type="GO" id="GO:0051539">
    <property type="term" value="F:4 iron, 4 sulfur cluster binding"/>
    <property type="evidence" value="ECO:0007669"/>
    <property type="project" value="UniProtKB-UniRule"/>
</dbReference>
<dbReference type="Gene3D" id="3.30.70.20">
    <property type="match status" value="1"/>
</dbReference>
<proteinExistence type="predicted"/>
<evidence type="ECO:0000259" key="10">
    <source>
        <dbReference type="PROSITE" id="PS51379"/>
    </source>
</evidence>
<keyword evidence="5 9" id="KW-0479">Metal-binding</keyword>
<keyword evidence="12" id="KW-1185">Reference proteome</keyword>
<evidence type="ECO:0000256" key="2">
    <source>
        <dbReference type="ARBA" id="ARBA00001966"/>
    </source>
</evidence>
<name>A0A1P8WMA7_9PLAN</name>
<sequence length="90" mass="10339">MTHVVTEPCFNCKYTDCVVVCPVDCFYEGEQILFIHPDECLDCGACVPECPTEAIFYIDSVPEKWHDYIALNAEMSPKCPNICEKKDRRK</sequence>
<dbReference type="Pfam" id="PF00037">
    <property type="entry name" value="Fer4"/>
    <property type="match status" value="1"/>
</dbReference>
<dbReference type="PANTHER" id="PTHR42859">
    <property type="entry name" value="OXIDOREDUCTASE"/>
    <property type="match status" value="1"/>
</dbReference>
<dbReference type="InterPro" id="IPR050294">
    <property type="entry name" value="RnfB_subfamily"/>
</dbReference>
<keyword evidence="6 9" id="KW-0249">Electron transport</keyword>
<keyword evidence="7 9" id="KW-0408">Iron</keyword>
<keyword evidence="4 9" id="KW-0004">4Fe-4S</keyword>
<evidence type="ECO:0000313" key="12">
    <source>
        <dbReference type="Proteomes" id="UP000187735"/>
    </source>
</evidence>
<comment type="cofactor">
    <cofactor evidence="2 9">
        <name>[4Fe-4S] cluster</name>
        <dbReference type="ChEBI" id="CHEBI:49883"/>
    </cofactor>
</comment>
<dbReference type="EMBL" id="CP017641">
    <property type="protein sequence ID" value="APZ95189.1"/>
    <property type="molecule type" value="Genomic_DNA"/>
</dbReference>
<dbReference type="InterPro" id="IPR017896">
    <property type="entry name" value="4Fe4S_Fe-S-bd"/>
</dbReference>
<dbReference type="Proteomes" id="UP000187735">
    <property type="component" value="Chromosome"/>
</dbReference>
<protein>
    <recommendedName>
        <fullName evidence="9">Ferredoxin</fullName>
    </recommendedName>
</protein>
<dbReference type="RefSeq" id="WP_077028521.1">
    <property type="nucleotide sequence ID" value="NZ_CP017641.1"/>
</dbReference>